<feature type="compositionally biased region" description="Polar residues" evidence="1">
    <location>
        <begin position="113"/>
        <end position="134"/>
    </location>
</feature>
<reference evidence="4" key="1">
    <citation type="submission" date="2017-01" db="EMBL/GenBank/DDBJ databases">
        <title>Comparative genomics of anhydrobiosis in the tardigrade Hypsibius dujardini.</title>
        <authorList>
            <person name="Yoshida Y."/>
            <person name="Koutsovoulos G."/>
            <person name="Laetsch D."/>
            <person name="Stevens L."/>
            <person name="Kumar S."/>
            <person name="Horikawa D."/>
            <person name="Ishino K."/>
            <person name="Komine S."/>
            <person name="Tomita M."/>
            <person name="Blaxter M."/>
            <person name="Arakawa K."/>
        </authorList>
    </citation>
    <scope>NUCLEOTIDE SEQUENCE [LARGE SCALE GENOMIC DNA]</scope>
    <source>
        <strain evidence="4">Z151</strain>
    </source>
</reference>
<name>A0A1W0X0B9_HYPEX</name>
<feature type="region of interest" description="Disordered" evidence="1">
    <location>
        <begin position="95"/>
        <end position="161"/>
    </location>
</feature>
<comment type="caution">
    <text evidence="3">The sequence shown here is derived from an EMBL/GenBank/DDBJ whole genome shotgun (WGS) entry which is preliminary data.</text>
</comment>
<dbReference type="OrthoDB" id="10069557at2759"/>
<feature type="domain" description="Tudor" evidence="2">
    <location>
        <begin position="295"/>
        <end position="352"/>
    </location>
</feature>
<feature type="domain" description="Tudor" evidence="2">
    <location>
        <begin position="500"/>
        <end position="559"/>
    </location>
</feature>
<dbReference type="InterPro" id="IPR050621">
    <property type="entry name" value="Tudor_domain_containing"/>
</dbReference>
<evidence type="ECO:0000259" key="2">
    <source>
        <dbReference type="PROSITE" id="PS50304"/>
    </source>
</evidence>
<organism evidence="3 4">
    <name type="scientific">Hypsibius exemplaris</name>
    <name type="common">Freshwater tardigrade</name>
    <dbReference type="NCBI Taxonomy" id="2072580"/>
    <lineage>
        <taxon>Eukaryota</taxon>
        <taxon>Metazoa</taxon>
        <taxon>Ecdysozoa</taxon>
        <taxon>Tardigrada</taxon>
        <taxon>Eutardigrada</taxon>
        <taxon>Parachela</taxon>
        <taxon>Hypsibioidea</taxon>
        <taxon>Hypsibiidae</taxon>
        <taxon>Hypsibius</taxon>
    </lineage>
</organism>
<dbReference type="SMART" id="SM00333">
    <property type="entry name" value="TUDOR"/>
    <property type="match status" value="2"/>
</dbReference>
<dbReference type="PROSITE" id="PS50304">
    <property type="entry name" value="TUDOR"/>
    <property type="match status" value="2"/>
</dbReference>
<dbReference type="SUPFAM" id="SSF63748">
    <property type="entry name" value="Tudor/PWWP/MBT"/>
    <property type="match status" value="2"/>
</dbReference>
<dbReference type="AlphaFoldDB" id="A0A1W0X0B9"/>
<evidence type="ECO:0000256" key="1">
    <source>
        <dbReference type="SAM" id="MobiDB-lite"/>
    </source>
</evidence>
<dbReference type="Pfam" id="PF00567">
    <property type="entry name" value="TUDOR"/>
    <property type="match status" value="2"/>
</dbReference>
<dbReference type="Proteomes" id="UP000192578">
    <property type="component" value="Unassembled WGS sequence"/>
</dbReference>
<feature type="compositionally biased region" description="Polar residues" evidence="1">
    <location>
        <begin position="152"/>
        <end position="161"/>
    </location>
</feature>
<sequence length="716" mass="77823">MAPFRTEYHSAGSISSDKEYGHFGNGHLVNGFTKQEHHSLLSDAAKKQKPVPGSLDLRMAMQSGTNEQDSGLPSSPTYDLNLSQGKLKALPTSASKKAFGKASPAPTSPLAKCSTNGNSHAGTSPHPTSSNGSPVQRAAASDGYSHPGEKSGGSQSEANNCHQENNHFESTTHQNGRSEIGLGLKTLLPVQVDSVALLTPDCVAQGAKHFSFSPTKTLGGLNRDIENFKKMIFDMSFGPLLGTSAFDVVPQHYDSFNSIWIWPIVRRKKDFVEIMEAFTATLKLVTQVVPPFDSTPAIDSSVIAPFEACYYRGLILNNDQNGDCEVLFVDYGNRAIIPYTQLYPIPADSLPALTGKSFPAVALRCKLTGLDYGFRPANAADFDRVFQDLLFSSNAQEKSLSAVINQQFPDVVEIRLCDPWCNDVAQTLLPMGTAVPPANIAARHGPGILPAGHNFDIKIRFIESAHTIYIWPASEEALSRERIKLMSSRMGVKFHACVSMPERGRYVTAFSIADKLFYRAIVLEVFYDSTAKVKFIDFGNVSRLPFDHLCPLDDADVLEFYACALKCRTTWTTVDGKEVIPKISDPQVIKTIYKNTTKVFISNFWVAGEDGPYEEDGFALLEDRADIQVQIPNGVPYDLVEGGKLAVDKSWPADNVSNKKPSLDVAPRVDIGAEVEVKVVEIETTVVINEGANVQPADGGGITTAAATTEAETSDV</sequence>
<protein>
    <recommendedName>
        <fullName evidence="2">Tudor domain-containing protein</fullName>
    </recommendedName>
</protein>
<dbReference type="InterPro" id="IPR002999">
    <property type="entry name" value="Tudor"/>
</dbReference>
<evidence type="ECO:0000313" key="3">
    <source>
        <dbReference type="EMBL" id="OQV20911.1"/>
    </source>
</evidence>
<dbReference type="PANTHER" id="PTHR22948">
    <property type="entry name" value="TUDOR DOMAIN CONTAINING PROTEIN"/>
    <property type="match status" value="1"/>
</dbReference>
<proteinExistence type="predicted"/>
<gene>
    <name evidence="3" type="ORF">BV898_04986</name>
</gene>
<evidence type="ECO:0000313" key="4">
    <source>
        <dbReference type="Proteomes" id="UP000192578"/>
    </source>
</evidence>
<feature type="region of interest" description="Disordered" evidence="1">
    <location>
        <begin position="1"/>
        <end position="20"/>
    </location>
</feature>
<dbReference type="EMBL" id="MTYJ01000026">
    <property type="protein sequence ID" value="OQV20911.1"/>
    <property type="molecule type" value="Genomic_DNA"/>
</dbReference>
<accession>A0A1W0X0B9</accession>
<dbReference type="CDD" id="cd20379">
    <property type="entry name" value="Tudor_dTUD-like"/>
    <property type="match status" value="1"/>
</dbReference>
<dbReference type="PANTHER" id="PTHR22948:SF29">
    <property type="entry name" value="FI02030P-RELATED"/>
    <property type="match status" value="1"/>
</dbReference>
<dbReference type="Gene3D" id="2.30.30.140">
    <property type="match status" value="2"/>
</dbReference>
<keyword evidence="4" id="KW-1185">Reference proteome</keyword>